<sequence length="22" mass="2456">MIRASVAHDPLASNNNTLIVRY</sequence>
<dbReference type="AlphaFoldDB" id="A0A9P1NNA4"/>
<dbReference type="Proteomes" id="UP000007319">
    <property type="component" value="Plasmid AZOBR_p1"/>
</dbReference>
<protein>
    <submittedName>
        <fullName evidence="1">Uncharacterized protein</fullName>
    </submittedName>
</protein>
<evidence type="ECO:0000313" key="2">
    <source>
        <dbReference type="Proteomes" id="UP000007319"/>
    </source>
</evidence>
<keyword evidence="2" id="KW-1185">Reference proteome</keyword>
<geneLocation type="plasmid" evidence="1 2">
    <name>AZOBR_p1</name>
</geneLocation>
<dbReference type="EMBL" id="HE577328">
    <property type="protein sequence ID" value="CCC99638.1"/>
    <property type="molecule type" value="Genomic_DNA"/>
</dbReference>
<name>A0A9P1NNA4_9PROT</name>
<proteinExistence type="predicted"/>
<evidence type="ECO:0000313" key="1">
    <source>
        <dbReference type="EMBL" id="CCC99638.1"/>
    </source>
</evidence>
<keyword evidence="1" id="KW-0614">Plasmid</keyword>
<accession>A0A9P1NNA4</accession>
<gene>
    <name evidence="1" type="ORF">AZOBR_p110114</name>
</gene>
<dbReference type="KEGG" id="abs:AZOBR_p110114"/>
<organism evidence="1 2">
    <name type="scientific">Azospirillum baldaniorum</name>
    <dbReference type="NCBI Taxonomy" id="1064539"/>
    <lineage>
        <taxon>Bacteria</taxon>
        <taxon>Pseudomonadati</taxon>
        <taxon>Pseudomonadota</taxon>
        <taxon>Alphaproteobacteria</taxon>
        <taxon>Rhodospirillales</taxon>
        <taxon>Azospirillaceae</taxon>
        <taxon>Azospirillum</taxon>
    </lineage>
</organism>
<reference evidence="1 2" key="1">
    <citation type="journal article" date="2011" name="PLoS Genet.">
        <title>Azospirillum genomes reveal transition of bacteria from aquatic to terrestrial environments.</title>
        <authorList>
            <person name="Wisniewski-Dye F."/>
            <person name="Borziak K."/>
            <person name="Khalsa-Moyers G."/>
            <person name="Alexandre G."/>
            <person name="Sukharnikov L.O."/>
            <person name="Wuichet K."/>
            <person name="Hurst G.B."/>
            <person name="McDonald W.H."/>
            <person name="Robertson J.S."/>
            <person name="Barbe V."/>
            <person name="Calteau A."/>
            <person name="Rouy Z."/>
            <person name="Mangenot S."/>
            <person name="Prigent-Combaret C."/>
            <person name="Normand P."/>
            <person name="Boyer M."/>
            <person name="Siguier P."/>
            <person name="Dessaux Y."/>
            <person name="Elmerich C."/>
            <person name="Condemine G."/>
            <person name="Krishnen G."/>
            <person name="Kennedy I."/>
            <person name="Paterson A.H."/>
            <person name="Gonzalez V."/>
            <person name="Mavingui P."/>
            <person name="Zhulin I.B."/>
        </authorList>
    </citation>
    <scope>NUCLEOTIDE SEQUENCE [LARGE SCALE GENOMIC DNA]</scope>
    <source>
        <strain evidence="1 2">Sp245</strain>
    </source>
</reference>